<feature type="transmembrane region" description="Helical" evidence="1">
    <location>
        <begin position="6"/>
        <end position="33"/>
    </location>
</feature>
<dbReference type="EMBL" id="LQBP01000011">
    <property type="protein sequence ID" value="KUJ77236.1"/>
    <property type="molecule type" value="Genomic_DNA"/>
</dbReference>
<dbReference type="Proteomes" id="UP000053690">
    <property type="component" value="Unassembled WGS sequence"/>
</dbReference>
<keyword evidence="1" id="KW-0812">Transmembrane</keyword>
<dbReference type="OrthoDB" id="7858921at2"/>
<gene>
    <name evidence="2" type="ORF">AVO44_17785</name>
</gene>
<comment type="caution">
    <text evidence="2">The sequence shown here is derived from an EMBL/GenBank/DDBJ whole genome shotgun (WGS) entry which is preliminary data.</text>
</comment>
<organism evidence="2 3">
    <name type="scientific">Ruegeria profundi</name>
    <dbReference type="NCBI Taxonomy" id="1685378"/>
    <lineage>
        <taxon>Bacteria</taxon>
        <taxon>Pseudomonadati</taxon>
        <taxon>Pseudomonadota</taxon>
        <taxon>Alphaproteobacteria</taxon>
        <taxon>Rhodobacterales</taxon>
        <taxon>Roseobacteraceae</taxon>
        <taxon>Ruegeria</taxon>
    </lineage>
</organism>
<evidence type="ECO:0000256" key="1">
    <source>
        <dbReference type="SAM" id="Phobius"/>
    </source>
</evidence>
<dbReference type="AlphaFoldDB" id="A0A0X3TRZ2"/>
<accession>A0A0X3TRZ2</accession>
<keyword evidence="1" id="KW-0472">Membrane</keyword>
<proteinExistence type="predicted"/>
<protein>
    <submittedName>
        <fullName evidence="2">Uncharacterized protein</fullName>
    </submittedName>
</protein>
<dbReference type="RefSeq" id="WP_068340017.1">
    <property type="nucleotide sequence ID" value="NZ_LQBP01000011.1"/>
</dbReference>
<evidence type="ECO:0000313" key="3">
    <source>
        <dbReference type="Proteomes" id="UP000053690"/>
    </source>
</evidence>
<sequence length="206" mass="23768">MQAFSIIVSFLGILLAFISIALTYITFFAPGITAQIALKDRKRWSEVTRPQSGRKLFRHQIFSGFTIEIDIENSVVEDFFEPWMGALYRPDPSATSYYVTMNFNGLPIMNELFVAYDGGRNFIPAPKFATRSNRTYLHFDHIQRLLAQVVGYVHIEDSVEQVIEKILKSKYNPVLSDLDITDESLSIEELDRKIDEFKSRSELLKR</sequence>
<reference evidence="3" key="1">
    <citation type="submission" date="2015-12" db="EMBL/GenBank/DDBJ databases">
        <authorList>
            <person name="Zhang G."/>
            <person name="Stingl U."/>
        </authorList>
    </citation>
    <scope>NUCLEOTIDE SEQUENCE [LARGE SCALE GENOMIC DNA]</scope>
    <source>
        <strain evidence="3">ZGT108</strain>
    </source>
</reference>
<keyword evidence="3" id="KW-1185">Reference proteome</keyword>
<dbReference type="STRING" id="1685378.AVO44_17785"/>
<name>A0A0X3TRZ2_9RHOB</name>
<keyword evidence="1" id="KW-1133">Transmembrane helix</keyword>
<evidence type="ECO:0000313" key="2">
    <source>
        <dbReference type="EMBL" id="KUJ77236.1"/>
    </source>
</evidence>